<sequence>MKDDLQSMQILNRDEFELFHSKPSSLSPVSTPRATPRLNLKFGK</sequence>
<dbReference type="AlphaFoldDB" id="A0A183HMD1"/>
<evidence type="ECO:0000313" key="4">
    <source>
        <dbReference type="WBParaSite" id="OFLC_0000864201-mRNA-1"/>
    </source>
</evidence>
<protein>
    <submittedName>
        <fullName evidence="4">DUF1778 domain-containing protein</fullName>
    </submittedName>
</protein>
<dbReference type="STRING" id="387005.A0A183HMD1"/>
<accession>A0A183HMD1</accession>
<feature type="compositionally biased region" description="Polar residues" evidence="1">
    <location>
        <begin position="22"/>
        <end position="33"/>
    </location>
</feature>
<evidence type="ECO:0000313" key="3">
    <source>
        <dbReference type="Proteomes" id="UP000267606"/>
    </source>
</evidence>
<reference evidence="2 3" key="2">
    <citation type="submission" date="2018-11" db="EMBL/GenBank/DDBJ databases">
        <authorList>
            <consortium name="Pathogen Informatics"/>
        </authorList>
    </citation>
    <scope>NUCLEOTIDE SEQUENCE [LARGE SCALE GENOMIC DNA]</scope>
</reference>
<proteinExistence type="predicted"/>
<evidence type="ECO:0000256" key="1">
    <source>
        <dbReference type="SAM" id="MobiDB-lite"/>
    </source>
</evidence>
<name>A0A183HMD1_9BILA</name>
<organism evidence="4">
    <name type="scientific">Onchocerca flexuosa</name>
    <dbReference type="NCBI Taxonomy" id="387005"/>
    <lineage>
        <taxon>Eukaryota</taxon>
        <taxon>Metazoa</taxon>
        <taxon>Ecdysozoa</taxon>
        <taxon>Nematoda</taxon>
        <taxon>Chromadorea</taxon>
        <taxon>Rhabditida</taxon>
        <taxon>Spirurina</taxon>
        <taxon>Spiruromorpha</taxon>
        <taxon>Filarioidea</taxon>
        <taxon>Onchocercidae</taxon>
        <taxon>Onchocerca</taxon>
    </lineage>
</organism>
<reference evidence="4" key="1">
    <citation type="submission" date="2016-06" db="UniProtKB">
        <authorList>
            <consortium name="WormBaseParasite"/>
        </authorList>
    </citation>
    <scope>IDENTIFICATION</scope>
</reference>
<dbReference type="Proteomes" id="UP000267606">
    <property type="component" value="Unassembled WGS sequence"/>
</dbReference>
<feature type="region of interest" description="Disordered" evidence="1">
    <location>
        <begin position="21"/>
        <end position="44"/>
    </location>
</feature>
<keyword evidence="3" id="KW-1185">Reference proteome</keyword>
<dbReference type="WBParaSite" id="OFLC_0000864201-mRNA-1">
    <property type="protein sequence ID" value="OFLC_0000864201-mRNA-1"/>
    <property type="gene ID" value="OFLC_0000864201"/>
</dbReference>
<dbReference type="EMBL" id="UZAJ01009945">
    <property type="protein sequence ID" value="VDO56682.1"/>
    <property type="molecule type" value="Genomic_DNA"/>
</dbReference>
<evidence type="ECO:0000313" key="2">
    <source>
        <dbReference type="EMBL" id="VDO56682.1"/>
    </source>
</evidence>
<gene>
    <name evidence="2" type="ORF">OFLC_LOCUS8642</name>
</gene>